<evidence type="ECO:0000256" key="8">
    <source>
        <dbReference type="ARBA" id="ARBA00022859"/>
    </source>
</evidence>
<keyword evidence="12" id="KW-0325">Glycoprotein</keyword>
<organism evidence="16 17">
    <name type="scientific">Dissostichus eleginoides</name>
    <name type="common">Patagonian toothfish</name>
    <name type="synonym">Dissostichus amissus</name>
    <dbReference type="NCBI Taxonomy" id="100907"/>
    <lineage>
        <taxon>Eukaryota</taxon>
        <taxon>Metazoa</taxon>
        <taxon>Chordata</taxon>
        <taxon>Craniata</taxon>
        <taxon>Vertebrata</taxon>
        <taxon>Euteleostomi</taxon>
        <taxon>Actinopterygii</taxon>
        <taxon>Neopterygii</taxon>
        <taxon>Teleostei</taxon>
        <taxon>Neoteleostei</taxon>
        <taxon>Acanthomorphata</taxon>
        <taxon>Eupercaria</taxon>
        <taxon>Perciformes</taxon>
        <taxon>Notothenioidei</taxon>
        <taxon>Nototheniidae</taxon>
        <taxon>Dissostichus</taxon>
    </lineage>
</organism>
<evidence type="ECO:0000256" key="14">
    <source>
        <dbReference type="SAM" id="Phobius"/>
    </source>
</evidence>
<name>A0AAD9B7P9_DISEL</name>
<accession>A0AAD9B7P9</accession>
<feature type="domain" description="TIR" evidence="15">
    <location>
        <begin position="116"/>
        <end position="259"/>
    </location>
</feature>
<dbReference type="GO" id="GO:0002224">
    <property type="term" value="P:toll-like receptor signaling pathway"/>
    <property type="evidence" value="ECO:0007669"/>
    <property type="project" value="TreeGrafter"/>
</dbReference>
<evidence type="ECO:0000256" key="7">
    <source>
        <dbReference type="ARBA" id="ARBA00022737"/>
    </source>
</evidence>
<evidence type="ECO:0000313" key="16">
    <source>
        <dbReference type="EMBL" id="KAK1876203.1"/>
    </source>
</evidence>
<gene>
    <name evidence="16" type="ORF">KUDE01_015490</name>
</gene>
<evidence type="ECO:0000256" key="4">
    <source>
        <dbReference type="ARBA" id="ARBA00022614"/>
    </source>
</evidence>
<evidence type="ECO:0000256" key="12">
    <source>
        <dbReference type="ARBA" id="ARBA00023180"/>
    </source>
</evidence>
<evidence type="ECO:0000259" key="15">
    <source>
        <dbReference type="PROSITE" id="PS50104"/>
    </source>
</evidence>
<feature type="transmembrane region" description="Helical" evidence="14">
    <location>
        <begin position="64"/>
        <end position="85"/>
    </location>
</feature>
<dbReference type="FunFam" id="3.40.50.10140:FF:000001">
    <property type="entry name" value="Toll-like receptor 2"/>
    <property type="match status" value="1"/>
</dbReference>
<keyword evidence="17" id="KW-1185">Reference proteome</keyword>
<dbReference type="PANTHER" id="PTHR24365:SF522">
    <property type="entry name" value="LOW QUALITY PROTEIN: TOLL-LIKE RECEPTOR 13-RELATED"/>
    <property type="match status" value="1"/>
</dbReference>
<dbReference type="InterPro" id="IPR000157">
    <property type="entry name" value="TIR_dom"/>
</dbReference>
<keyword evidence="7" id="KW-0677">Repeat</keyword>
<evidence type="ECO:0000313" key="17">
    <source>
        <dbReference type="Proteomes" id="UP001228049"/>
    </source>
</evidence>
<evidence type="ECO:0000256" key="11">
    <source>
        <dbReference type="ARBA" id="ARBA00023170"/>
    </source>
</evidence>
<evidence type="ECO:0000256" key="1">
    <source>
        <dbReference type="ARBA" id="ARBA00004479"/>
    </source>
</evidence>
<dbReference type="PROSITE" id="PS50104">
    <property type="entry name" value="TIR"/>
    <property type="match status" value="1"/>
</dbReference>
<keyword evidence="5 14" id="KW-0812">Transmembrane</keyword>
<evidence type="ECO:0000256" key="2">
    <source>
        <dbReference type="ARBA" id="ARBA00009634"/>
    </source>
</evidence>
<dbReference type="Pfam" id="PF01582">
    <property type="entry name" value="TIR"/>
    <property type="match status" value="1"/>
</dbReference>
<dbReference type="InterPro" id="IPR035897">
    <property type="entry name" value="Toll_tir_struct_dom_sf"/>
</dbReference>
<dbReference type="EMBL" id="JASDAP010000032">
    <property type="protein sequence ID" value="KAK1876203.1"/>
    <property type="molecule type" value="Genomic_DNA"/>
</dbReference>
<dbReference type="GO" id="GO:0045087">
    <property type="term" value="P:innate immune response"/>
    <property type="evidence" value="ECO:0007669"/>
    <property type="project" value="UniProtKB-KW"/>
</dbReference>
<evidence type="ECO:0000256" key="13">
    <source>
        <dbReference type="ARBA" id="ARBA00023198"/>
    </source>
</evidence>
<feature type="non-terminal residue" evidence="16">
    <location>
        <position position="1"/>
    </location>
</feature>
<keyword evidence="3" id="KW-0399">Innate immunity</keyword>
<sequence>YLTVQNFDVFCSCDNVWFLEWAQRQRQVFVLLDTNPKDLTCLSDNGMDHLNLVAYSAAKCQKDVGYVLFLVTGQGVLFFMLVAFFCNFASPYVLPLYHITLGWLAETTQTDGRRRYRYDAFVSYSGKDERWVVEELLPNLEQRGPPFLQLCLHGRDFQVGKDIVENITDSMYQSRHTLCLVSRSFLRSSRCSLEMQLATCRLKAEHRDVLILVFLERISRRQLSAHHRLARLVKSRTYLDWPQEPQQQGAFWDRLWNKLKPEG</sequence>
<keyword evidence="8" id="KW-0391">Immunity</keyword>
<evidence type="ECO:0000256" key="10">
    <source>
        <dbReference type="ARBA" id="ARBA00023136"/>
    </source>
</evidence>
<dbReference type="GO" id="GO:0038023">
    <property type="term" value="F:signaling receptor activity"/>
    <property type="evidence" value="ECO:0007669"/>
    <property type="project" value="TreeGrafter"/>
</dbReference>
<evidence type="ECO:0000256" key="9">
    <source>
        <dbReference type="ARBA" id="ARBA00022989"/>
    </source>
</evidence>
<dbReference type="SUPFAM" id="SSF52200">
    <property type="entry name" value="Toll/Interleukin receptor TIR domain"/>
    <property type="match status" value="1"/>
</dbReference>
<keyword evidence="13" id="KW-0395">Inflammatory response</keyword>
<dbReference type="SMART" id="SM00255">
    <property type="entry name" value="TIR"/>
    <property type="match status" value="1"/>
</dbReference>
<comment type="similarity">
    <text evidence="2">Belongs to the Toll-like receptor family.</text>
</comment>
<proteinExistence type="inferred from homology"/>
<reference evidence="16" key="1">
    <citation type="submission" date="2023-04" db="EMBL/GenBank/DDBJ databases">
        <title>Chromosome-level genome of Chaenocephalus aceratus.</title>
        <authorList>
            <person name="Park H."/>
        </authorList>
    </citation>
    <scope>NUCLEOTIDE SEQUENCE</scope>
    <source>
        <strain evidence="16">DE</strain>
        <tissue evidence="16">Muscle</tissue>
    </source>
</reference>
<comment type="caution">
    <text evidence="16">The sequence shown here is derived from an EMBL/GenBank/DDBJ whole genome shotgun (WGS) entry which is preliminary data.</text>
</comment>
<dbReference type="Proteomes" id="UP001228049">
    <property type="component" value="Unassembled WGS sequence"/>
</dbReference>
<keyword evidence="6" id="KW-0732">Signal</keyword>
<keyword evidence="4" id="KW-0433">Leucine-rich repeat</keyword>
<evidence type="ECO:0000256" key="6">
    <source>
        <dbReference type="ARBA" id="ARBA00022729"/>
    </source>
</evidence>
<dbReference type="GO" id="GO:0006954">
    <property type="term" value="P:inflammatory response"/>
    <property type="evidence" value="ECO:0007669"/>
    <property type="project" value="UniProtKB-KW"/>
</dbReference>
<keyword evidence="9 14" id="KW-1133">Transmembrane helix</keyword>
<keyword evidence="10 14" id="KW-0472">Membrane</keyword>
<dbReference type="PANTHER" id="PTHR24365">
    <property type="entry name" value="TOLL-LIKE RECEPTOR"/>
    <property type="match status" value="1"/>
</dbReference>
<keyword evidence="11 16" id="KW-0675">Receptor</keyword>
<dbReference type="AlphaFoldDB" id="A0AAD9B7P9"/>
<comment type="subcellular location">
    <subcellularLocation>
        <location evidence="1">Membrane</location>
        <topology evidence="1">Single-pass type I membrane protein</topology>
    </subcellularLocation>
</comment>
<evidence type="ECO:0000256" key="5">
    <source>
        <dbReference type="ARBA" id="ARBA00022692"/>
    </source>
</evidence>
<dbReference type="Gene3D" id="3.40.50.10140">
    <property type="entry name" value="Toll/interleukin-1 receptor homology (TIR) domain"/>
    <property type="match status" value="1"/>
</dbReference>
<dbReference type="GO" id="GO:0005886">
    <property type="term" value="C:plasma membrane"/>
    <property type="evidence" value="ECO:0007669"/>
    <property type="project" value="TreeGrafter"/>
</dbReference>
<evidence type="ECO:0000256" key="3">
    <source>
        <dbReference type="ARBA" id="ARBA00022588"/>
    </source>
</evidence>
<protein>
    <submittedName>
        <fullName evidence="16">Toll-like receptor 13</fullName>
    </submittedName>
</protein>